<dbReference type="AlphaFoldDB" id="A0A2K0T357"/>
<dbReference type="CDD" id="cd00161">
    <property type="entry name" value="beta-trefoil_Ricin-like"/>
    <property type="match status" value="1"/>
</dbReference>
<evidence type="ECO:0000313" key="3">
    <source>
        <dbReference type="Proteomes" id="UP000236546"/>
    </source>
</evidence>
<dbReference type="Proteomes" id="UP000236546">
    <property type="component" value="Unassembled WGS sequence"/>
</dbReference>
<protein>
    <recommendedName>
        <fullName evidence="4">Ricin B lectin domain-containing protein</fullName>
    </recommendedName>
</protein>
<feature type="chain" id="PRO_5014471669" description="Ricin B lectin domain-containing protein" evidence="1">
    <location>
        <begin position="18"/>
        <end position="620"/>
    </location>
</feature>
<dbReference type="InterPro" id="IPR035992">
    <property type="entry name" value="Ricin_B-like_lectins"/>
</dbReference>
<gene>
    <name evidence="2" type="ORF">TGAMA5MH_08226</name>
</gene>
<dbReference type="Gene3D" id="2.80.10.50">
    <property type="match status" value="2"/>
</dbReference>
<evidence type="ECO:0008006" key="4">
    <source>
        <dbReference type="Google" id="ProtNLM"/>
    </source>
</evidence>
<organism evidence="2 3">
    <name type="scientific">Trichoderma gamsii</name>
    <dbReference type="NCBI Taxonomy" id="398673"/>
    <lineage>
        <taxon>Eukaryota</taxon>
        <taxon>Fungi</taxon>
        <taxon>Dikarya</taxon>
        <taxon>Ascomycota</taxon>
        <taxon>Pezizomycotina</taxon>
        <taxon>Sordariomycetes</taxon>
        <taxon>Hypocreomycetidae</taxon>
        <taxon>Hypocreales</taxon>
        <taxon>Hypocreaceae</taxon>
        <taxon>Trichoderma</taxon>
    </lineage>
</organism>
<dbReference type="OrthoDB" id="5383818at2759"/>
<dbReference type="EMBL" id="MTYH01000074">
    <property type="protein sequence ID" value="PNP39960.1"/>
    <property type="molecule type" value="Genomic_DNA"/>
</dbReference>
<sequence>MYSKATLTLLFAALAAAGPISRREVASLDPAATAEAHQRDATATRAFSNVQIKTSDGKCLSVDPLSGDFRANLTPIQITDCGSAQGQGWDVITSGVHNDQKGEALIVSTLTQACFNFDPRRAAGNQVLLFSCGGRADGGGSVTNSQLFAFTGGNGPLSLTPENDATKCLVPKGNLVDIADCSASDATQKFTIGGSAGDSGSSSNNTASAAATSAVATSAAAGSTAAETQASATSASATSAAVTSVAAVTDAADAAAATTLTVLATSVHTVISCAPTVTNCPARSNQTAIASLPESAKTTVVVTDTVVLATTICPVAQASSISSSLQAAHSSGLITGSTITATTPAQAAASTTAAAAATTSGAASAATGAAPGGDENAQCSAPKIVTVSEVVTVTAGQESASATAAAVTSAGVANNAGVGSSQTTAAAVSQPAITGNPTTPVPVSGAGGTLNPTAAAEANPFDTTAERPVQSVNVRAADGRCLSVNPTAGDFRENLIPIAMVACNQEDQSQKFDIVTKGIHNDGTAGEALIVSVLTNGCVNFDPRRAANDQVIMFACGGRADGSGKTTTSQLFPFKNGDTNIILTPASATNQTCLIAGADRVEAANCDNQKDQVFQLAEIV</sequence>
<dbReference type="SUPFAM" id="SSF50370">
    <property type="entry name" value="Ricin B-like lectins"/>
    <property type="match status" value="2"/>
</dbReference>
<comment type="caution">
    <text evidence="2">The sequence shown here is derived from an EMBL/GenBank/DDBJ whole genome shotgun (WGS) entry which is preliminary data.</text>
</comment>
<keyword evidence="1" id="KW-0732">Signal</keyword>
<proteinExistence type="predicted"/>
<reference evidence="2 3" key="1">
    <citation type="submission" date="2017-02" db="EMBL/GenBank/DDBJ databases">
        <title>Genomes of Trichoderma spp. with biocontrol activity.</title>
        <authorList>
            <person name="Gardiner D."/>
            <person name="Kazan K."/>
            <person name="Vos C."/>
            <person name="Harvey P."/>
        </authorList>
    </citation>
    <scope>NUCLEOTIDE SEQUENCE [LARGE SCALE GENOMIC DNA]</scope>
    <source>
        <strain evidence="2 3">A5MH</strain>
    </source>
</reference>
<dbReference type="PROSITE" id="PS50231">
    <property type="entry name" value="RICIN_B_LECTIN"/>
    <property type="match status" value="2"/>
</dbReference>
<evidence type="ECO:0000313" key="2">
    <source>
        <dbReference type="EMBL" id="PNP39960.1"/>
    </source>
</evidence>
<evidence type="ECO:0000256" key="1">
    <source>
        <dbReference type="SAM" id="SignalP"/>
    </source>
</evidence>
<accession>A0A2K0T357</accession>
<feature type="signal peptide" evidence="1">
    <location>
        <begin position="1"/>
        <end position="17"/>
    </location>
</feature>
<name>A0A2K0T357_9HYPO</name>